<dbReference type="PANTHER" id="PTHR33130">
    <property type="entry name" value="PUTATIVE (DUF1639)-RELATED"/>
    <property type="match status" value="1"/>
</dbReference>
<feature type="region of interest" description="Disordered" evidence="1">
    <location>
        <begin position="1"/>
        <end position="127"/>
    </location>
</feature>
<feature type="compositionally biased region" description="Basic and acidic residues" evidence="1">
    <location>
        <begin position="42"/>
        <end position="54"/>
    </location>
</feature>
<proteinExistence type="predicted"/>
<organism evidence="2 3">
    <name type="scientific">Acorus gramineus</name>
    <name type="common">Dwarf sweet flag</name>
    <dbReference type="NCBI Taxonomy" id="55184"/>
    <lineage>
        <taxon>Eukaryota</taxon>
        <taxon>Viridiplantae</taxon>
        <taxon>Streptophyta</taxon>
        <taxon>Embryophyta</taxon>
        <taxon>Tracheophyta</taxon>
        <taxon>Spermatophyta</taxon>
        <taxon>Magnoliopsida</taxon>
        <taxon>Liliopsida</taxon>
        <taxon>Acoraceae</taxon>
        <taxon>Acorus</taxon>
    </lineage>
</organism>
<gene>
    <name evidence="2" type="ORF">QJS04_geneDACA003051</name>
</gene>
<dbReference type="Proteomes" id="UP001179952">
    <property type="component" value="Unassembled WGS sequence"/>
</dbReference>
<dbReference type="AlphaFoldDB" id="A0AAV9BRA3"/>
<evidence type="ECO:0000256" key="1">
    <source>
        <dbReference type="SAM" id="MobiDB-lite"/>
    </source>
</evidence>
<dbReference type="InterPro" id="IPR012438">
    <property type="entry name" value="DUF1639"/>
</dbReference>
<feature type="region of interest" description="Disordered" evidence="1">
    <location>
        <begin position="155"/>
        <end position="174"/>
    </location>
</feature>
<keyword evidence="3" id="KW-1185">Reference proteome</keyword>
<accession>A0AAV9BRA3</accession>
<reference evidence="2" key="1">
    <citation type="journal article" date="2023" name="Nat. Commun.">
        <title>Diploid and tetraploid genomes of Acorus and the evolution of monocots.</title>
        <authorList>
            <person name="Ma L."/>
            <person name="Liu K.W."/>
            <person name="Li Z."/>
            <person name="Hsiao Y.Y."/>
            <person name="Qi Y."/>
            <person name="Fu T."/>
            <person name="Tang G.D."/>
            <person name="Zhang D."/>
            <person name="Sun W.H."/>
            <person name="Liu D.K."/>
            <person name="Li Y."/>
            <person name="Chen G.Z."/>
            <person name="Liu X.D."/>
            <person name="Liao X.Y."/>
            <person name="Jiang Y.T."/>
            <person name="Yu X."/>
            <person name="Hao Y."/>
            <person name="Huang J."/>
            <person name="Zhao X.W."/>
            <person name="Ke S."/>
            <person name="Chen Y.Y."/>
            <person name="Wu W.L."/>
            <person name="Hsu J.L."/>
            <person name="Lin Y.F."/>
            <person name="Huang M.D."/>
            <person name="Li C.Y."/>
            <person name="Huang L."/>
            <person name="Wang Z.W."/>
            <person name="Zhao X."/>
            <person name="Zhong W.Y."/>
            <person name="Peng D.H."/>
            <person name="Ahmad S."/>
            <person name="Lan S."/>
            <person name="Zhang J.S."/>
            <person name="Tsai W.C."/>
            <person name="Van de Peer Y."/>
            <person name="Liu Z.J."/>
        </authorList>
    </citation>
    <scope>NUCLEOTIDE SEQUENCE</scope>
    <source>
        <strain evidence="2">SCP</strain>
    </source>
</reference>
<sequence>MATPELYEGPPATPPRLKPQSLHSFPLPGLRWGNQRLLRCMKHPDRDSALRSPDRASPSRSTADEASSRPHRSPLSFSTPSTPSLPEKHRSPPPPSEAKRKLLLTRPNASEEEEDESQPSVRPWNLRTRRAACRAPAAGIGSPAPEIQQHRLLRPRLGTVGSDGGGERKKERTRFSVALSREEIEEDLFGLTGCRPSRRPKKRPKSTQRFLDMSFPGLWLTEVTLDIYKVPDS</sequence>
<protein>
    <submittedName>
        <fullName evidence="2">Uncharacterized protein</fullName>
    </submittedName>
</protein>
<dbReference type="Pfam" id="PF07797">
    <property type="entry name" value="DUF1639"/>
    <property type="match status" value="1"/>
</dbReference>
<evidence type="ECO:0000313" key="2">
    <source>
        <dbReference type="EMBL" id="KAK1279356.1"/>
    </source>
</evidence>
<name>A0AAV9BRA3_ACOGR</name>
<feature type="compositionally biased region" description="Basic and acidic residues" evidence="1">
    <location>
        <begin position="165"/>
        <end position="174"/>
    </location>
</feature>
<reference evidence="2" key="2">
    <citation type="submission" date="2023-06" db="EMBL/GenBank/DDBJ databases">
        <authorList>
            <person name="Ma L."/>
            <person name="Liu K.-W."/>
            <person name="Li Z."/>
            <person name="Hsiao Y.-Y."/>
            <person name="Qi Y."/>
            <person name="Fu T."/>
            <person name="Tang G."/>
            <person name="Zhang D."/>
            <person name="Sun W.-H."/>
            <person name="Liu D.-K."/>
            <person name="Li Y."/>
            <person name="Chen G.-Z."/>
            <person name="Liu X.-D."/>
            <person name="Liao X.-Y."/>
            <person name="Jiang Y.-T."/>
            <person name="Yu X."/>
            <person name="Hao Y."/>
            <person name="Huang J."/>
            <person name="Zhao X.-W."/>
            <person name="Ke S."/>
            <person name="Chen Y.-Y."/>
            <person name="Wu W.-L."/>
            <person name="Hsu J.-L."/>
            <person name="Lin Y.-F."/>
            <person name="Huang M.-D."/>
            <person name="Li C.-Y."/>
            <person name="Huang L."/>
            <person name="Wang Z.-W."/>
            <person name="Zhao X."/>
            <person name="Zhong W.-Y."/>
            <person name="Peng D.-H."/>
            <person name="Ahmad S."/>
            <person name="Lan S."/>
            <person name="Zhang J.-S."/>
            <person name="Tsai W.-C."/>
            <person name="Van De Peer Y."/>
            <person name="Liu Z.-J."/>
        </authorList>
    </citation>
    <scope>NUCLEOTIDE SEQUENCE</scope>
    <source>
        <strain evidence="2">SCP</strain>
        <tissue evidence="2">Leaves</tissue>
    </source>
</reference>
<dbReference type="PANTHER" id="PTHR33130:SF43">
    <property type="entry name" value="OS01G0688600 PROTEIN"/>
    <property type="match status" value="1"/>
</dbReference>
<feature type="compositionally biased region" description="Low complexity" evidence="1">
    <location>
        <begin position="73"/>
        <end position="85"/>
    </location>
</feature>
<dbReference type="EMBL" id="JAUJYN010000001">
    <property type="protein sequence ID" value="KAK1279356.1"/>
    <property type="molecule type" value="Genomic_DNA"/>
</dbReference>
<comment type="caution">
    <text evidence="2">The sequence shown here is derived from an EMBL/GenBank/DDBJ whole genome shotgun (WGS) entry which is preliminary data.</text>
</comment>
<evidence type="ECO:0000313" key="3">
    <source>
        <dbReference type="Proteomes" id="UP001179952"/>
    </source>
</evidence>